<name>A0AAN1D7G6_PARTM</name>
<keyword evidence="2" id="KW-1185">Reference proteome</keyword>
<evidence type="ECO:0000313" key="2">
    <source>
        <dbReference type="Proteomes" id="UP000093052"/>
    </source>
</evidence>
<organism evidence="1 2">
    <name type="scientific">Parageobacillus thermoglucosidasius</name>
    <name type="common">Geobacillus thermoglucosidasius</name>
    <dbReference type="NCBI Taxonomy" id="1426"/>
    <lineage>
        <taxon>Bacteria</taxon>
        <taxon>Bacillati</taxon>
        <taxon>Bacillota</taxon>
        <taxon>Bacilli</taxon>
        <taxon>Bacillales</taxon>
        <taxon>Anoxybacillaceae</taxon>
        <taxon>Parageobacillus</taxon>
    </lineage>
</organism>
<protein>
    <submittedName>
        <fullName evidence="1">Uncharacterized protein</fullName>
    </submittedName>
</protein>
<gene>
    <name evidence="1" type="ORF">BCV53_13930</name>
</gene>
<evidence type="ECO:0000313" key="1">
    <source>
        <dbReference type="EMBL" id="ANZ31095.1"/>
    </source>
</evidence>
<dbReference type="EMBL" id="CP016622">
    <property type="protein sequence ID" value="ANZ31095.1"/>
    <property type="molecule type" value="Genomic_DNA"/>
</dbReference>
<sequence>MDEAGKLKAVLLRYYNSYVLHVQDGFAVEGVAALIQQTSTLPLTLSGKTAIVRRFEQWLPLGKSAQCRYWSIIIRKKRLDFLSGHGRMKKREGLLANGK</sequence>
<dbReference type="GeneID" id="56926536"/>
<dbReference type="AlphaFoldDB" id="A0AAN1D7G6"/>
<proteinExistence type="predicted"/>
<dbReference type="Proteomes" id="UP000093052">
    <property type="component" value="Chromosome"/>
</dbReference>
<reference evidence="2" key="1">
    <citation type="journal article" date="2016" name="Genome Announc.">
        <title>Complete Genome Sequence of Geobacillus thermoglucosidasius NCIMB 11955, the Progenitor of a Bioethanol Production Strain.</title>
        <authorList>
            <person name="Sheng L."/>
            <person name="Zhang Y."/>
            <person name="Minton N.P."/>
        </authorList>
    </citation>
    <scope>NUCLEOTIDE SEQUENCE [LARGE SCALE GENOMIC DNA]</scope>
    <source>
        <strain evidence="2">NCIMB 11955</strain>
    </source>
</reference>
<dbReference type="RefSeq" id="WP_052518207.1">
    <property type="nucleotide sequence ID" value="NZ_CP012712.1"/>
</dbReference>
<accession>A0AAN1D7G6</accession>
<dbReference type="KEGG" id="ptl:AOT13_13915"/>